<dbReference type="Pfam" id="PF11855">
    <property type="entry name" value="DUF3375"/>
    <property type="match status" value="1"/>
</dbReference>
<dbReference type="EMBL" id="CP041235">
    <property type="protein sequence ID" value="QOP44429.1"/>
    <property type="molecule type" value="Genomic_DNA"/>
</dbReference>
<protein>
    <submittedName>
        <fullName evidence="1">DUF3375 domain-containing protein</fullName>
    </submittedName>
</protein>
<dbReference type="KEGG" id="ssei:FJR45_10905"/>
<accession>A0A7M1B3V6</accession>
<sequence>MTYQYLKNLKTYNQTIKLLNSDNFAMMVGFFHFVFIQKRHVTLNHTTILAYLEDYLYDIHQSDPDVYPKDAKAYLDDFVSDKNGYLKKYQGSEDEAMYELTPHTQKVFEFLESLEQREFVGSRTKFNIIFELLEELEFETHLSDTERIAALEEEKKAIDERIAKIRAKEDLRFDNSRIKEHFMLIEEQSRKLKYDFAQIEYNFRELNHKTMVSIANASGAKEGVLDSIFESEEQIRQSDQGKSFFAFWQVLTDAQKNEKLSEMLEKLYAIDVIKEFDKHESVKNLKYDLLLHAGKITKVSSKLIEQLRRFIDDRVWIENKKILELCKNIEKTALEIKEDTPSRKDFSFMMGSGVKVDTVFEKSLYTPKDATKFLQEIKDEEENVVDLESFYNLFYVNEALLQNNINTLLQLYPQVTLQKVIEKFPLTKGMSELIGYLSLVQKSQNTIIEMDQKSKIKIDDEEQHSKWVLVPNIIITRGES</sequence>
<evidence type="ECO:0000313" key="1">
    <source>
        <dbReference type="EMBL" id="QOP44429.1"/>
    </source>
</evidence>
<keyword evidence="2" id="KW-1185">Reference proteome</keyword>
<dbReference type="AlphaFoldDB" id="A0A7M1B3V6"/>
<evidence type="ECO:0000313" key="2">
    <source>
        <dbReference type="Proteomes" id="UP000593719"/>
    </source>
</evidence>
<reference evidence="1 2" key="1">
    <citation type="submission" date="2019-06" db="EMBL/GenBank/DDBJ databases">
        <title>Sulfurimonas gotlandica sp. nov., a chemoautotrophic and psychrotolerant epsilonproteobacterium isolated from a pelagic redoxcline, and an emended description of the genus Sulfurimonas.</title>
        <authorList>
            <person name="Wang S."/>
            <person name="Jiang L."/>
            <person name="Shao Z."/>
        </authorList>
    </citation>
    <scope>NUCLEOTIDE SEQUENCE [LARGE SCALE GENOMIC DNA]</scope>
    <source>
        <strain evidence="1 2">S2-6</strain>
    </source>
</reference>
<proteinExistence type="predicted"/>
<dbReference type="Proteomes" id="UP000593719">
    <property type="component" value="Chromosome"/>
</dbReference>
<dbReference type="InterPro" id="IPR021804">
    <property type="entry name" value="DUF3375"/>
</dbReference>
<dbReference type="RefSeq" id="WP_193150570.1">
    <property type="nucleotide sequence ID" value="NZ_CP041235.1"/>
</dbReference>
<gene>
    <name evidence="1" type="ORF">FJR45_10905</name>
</gene>
<name>A0A7M1B3V6_9BACT</name>
<organism evidence="1 2">
    <name type="scientific">Sulfurimonas sediminis</name>
    <dbReference type="NCBI Taxonomy" id="2590020"/>
    <lineage>
        <taxon>Bacteria</taxon>
        <taxon>Pseudomonadati</taxon>
        <taxon>Campylobacterota</taxon>
        <taxon>Epsilonproteobacteria</taxon>
        <taxon>Campylobacterales</taxon>
        <taxon>Sulfurimonadaceae</taxon>
        <taxon>Sulfurimonas</taxon>
    </lineage>
</organism>